<feature type="region of interest" description="Disordered" evidence="1">
    <location>
        <begin position="229"/>
        <end position="256"/>
    </location>
</feature>
<gene>
    <name evidence="3" type="ORF">NZD89_08215</name>
</gene>
<evidence type="ECO:0008006" key="5">
    <source>
        <dbReference type="Google" id="ProtNLM"/>
    </source>
</evidence>
<feature type="compositionally biased region" description="Low complexity" evidence="1">
    <location>
        <begin position="245"/>
        <end position="256"/>
    </location>
</feature>
<name>A0ABY6ZML1_9BACL</name>
<evidence type="ECO:0000256" key="2">
    <source>
        <dbReference type="SAM" id="SignalP"/>
    </source>
</evidence>
<feature type="chain" id="PRO_5045150739" description="LysM domain-containing protein" evidence="2">
    <location>
        <begin position="25"/>
        <end position="256"/>
    </location>
</feature>
<keyword evidence="2" id="KW-0732">Signal</keyword>
<proteinExistence type="predicted"/>
<dbReference type="Proteomes" id="UP001164761">
    <property type="component" value="Chromosome"/>
</dbReference>
<evidence type="ECO:0000313" key="3">
    <source>
        <dbReference type="EMBL" id="WAH43361.1"/>
    </source>
</evidence>
<reference evidence="3" key="1">
    <citation type="submission" date="2022-08" db="EMBL/GenBank/DDBJ databases">
        <title>Alicyclobacillus fastidiosus DSM 17978, complete genome.</title>
        <authorList>
            <person name="Wang Q."/>
            <person name="Cai R."/>
            <person name="Wang Z."/>
        </authorList>
    </citation>
    <scope>NUCLEOTIDE SEQUENCE</scope>
    <source>
        <strain evidence="3">DSM 17978</strain>
    </source>
</reference>
<sequence>MRMKTLIASSVMTLAAVGTVTAYAATNTNSTTPTASHTNHKFHRGGVGSLESIAKIIDIDSSTLQSDLKSGQSLAQIAQAKGIDEQTLISDIESAQKSKLDQAVSNGKLTSAQEQQILTKLDSRVQQLVEQTGGFSKGMGGKAWLGKGRLADLATIIGVDQATLQSDLKSGESLAQIAQSKGLDEQTLISDIESAEKAQLDKLVQSGKLTSAQEQKILSKQDARITQLVENPGFQKGVKTHHSKSTTSTTSTQASS</sequence>
<keyword evidence="4" id="KW-1185">Reference proteome</keyword>
<feature type="signal peptide" evidence="2">
    <location>
        <begin position="1"/>
        <end position="24"/>
    </location>
</feature>
<organism evidence="3 4">
    <name type="scientific">Alicyclobacillus fastidiosus</name>
    <dbReference type="NCBI Taxonomy" id="392011"/>
    <lineage>
        <taxon>Bacteria</taxon>
        <taxon>Bacillati</taxon>
        <taxon>Bacillota</taxon>
        <taxon>Bacilli</taxon>
        <taxon>Bacillales</taxon>
        <taxon>Alicyclobacillaceae</taxon>
        <taxon>Alicyclobacillus</taxon>
    </lineage>
</organism>
<dbReference type="EMBL" id="CP104067">
    <property type="protein sequence ID" value="WAH43361.1"/>
    <property type="molecule type" value="Genomic_DNA"/>
</dbReference>
<evidence type="ECO:0000256" key="1">
    <source>
        <dbReference type="SAM" id="MobiDB-lite"/>
    </source>
</evidence>
<dbReference type="RefSeq" id="WP_268007245.1">
    <property type="nucleotide sequence ID" value="NZ_BSUT01000001.1"/>
</dbReference>
<evidence type="ECO:0000313" key="4">
    <source>
        <dbReference type="Proteomes" id="UP001164761"/>
    </source>
</evidence>
<protein>
    <recommendedName>
        <fullName evidence="5">LysM domain-containing protein</fullName>
    </recommendedName>
</protein>
<accession>A0ABY6ZML1</accession>